<feature type="transmembrane region" description="Helical" evidence="1">
    <location>
        <begin position="78"/>
        <end position="100"/>
    </location>
</feature>
<feature type="transmembrane region" description="Helical" evidence="1">
    <location>
        <begin position="106"/>
        <end position="125"/>
    </location>
</feature>
<protein>
    <submittedName>
        <fullName evidence="2">Uncharacterized protein</fullName>
    </submittedName>
</protein>
<comment type="caution">
    <text evidence="2">The sequence shown here is derived from an EMBL/GenBank/DDBJ whole genome shotgun (WGS) entry which is preliminary data.</text>
</comment>
<reference evidence="2 3" key="1">
    <citation type="submission" date="2024-02" db="EMBL/GenBank/DDBJ databases">
        <title>Comparative Genomic Analysis of Flavobacterium Species Causing Columnaris Disease of Freshwater Fish in Thailand: Insights into Virulence and Resistance Mechanisms.</title>
        <authorList>
            <person name="Nguyen D."/>
            <person name="Chokmangmeepisarn P."/>
            <person name="Khianchaikhan K."/>
            <person name="Morishita M."/>
            <person name="Bunnoy A."/>
            <person name="Rodkhum C."/>
        </authorList>
    </citation>
    <scope>NUCLEOTIDE SEQUENCE [LARGE SCALE GENOMIC DNA]</scope>
    <source>
        <strain evidence="2 3">CNRT2201</strain>
    </source>
</reference>
<dbReference type="EMBL" id="JAZGZP010000003">
    <property type="protein sequence ID" value="MFK6999706.1"/>
    <property type="molecule type" value="Genomic_DNA"/>
</dbReference>
<accession>A0ABW8P588</accession>
<keyword evidence="1" id="KW-1133">Transmembrane helix</keyword>
<keyword evidence="1" id="KW-0812">Transmembrane</keyword>
<evidence type="ECO:0000313" key="2">
    <source>
        <dbReference type="EMBL" id="MFK6999706.1"/>
    </source>
</evidence>
<feature type="transmembrane region" description="Helical" evidence="1">
    <location>
        <begin position="137"/>
        <end position="157"/>
    </location>
</feature>
<proteinExistence type="predicted"/>
<evidence type="ECO:0000313" key="3">
    <source>
        <dbReference type="Proteomes" id="UP001621706"/>
    </source>
</evidence>
<evidence type="ECO:0000256" key="1">
    <source>
        <dbReference type="SAM" id="Phobius"/>
    </source>
</evidence>
<dbReference type="GeneID" id="96800635"/>
<gene>
    <name evidence="2" type="ORF">V3I07_02220</name>
</gene>
<organism evidence="2 3">
    <name type="scientific">Flavobacterium oreochromis</name>
    <dbReference type="NCBI Taxonomy" id="2906078"/>
    <lineage>
        <taxon>Bacteria</taxon>
        <taxon>Pseudomonadati</taxon>
        <taxon>Bacteroidota</taxon>
        <taxon>Flavobacteriia</taxon>
        <taxon>Flavobacteriales</taxon>
        <taxon>Flavobacteriaceae</taxon>
        <taxon>Flavobacterium</taxon>
    </lineage>
</organism>
<feature type="transmembrane region" description="Helical" evidence="1">
    <location>
        <begin position="21"/>
        <end position="40"/>
    </location>
</feature>
<sequence length="161" mass="18578">MPSTEKKEQSCKCEPSFNVKYRLFYLFFGLGITTIVFFKFSEDIPFIPKSNISREAAIAIGQLVFQSLFLLNRDYKTILNYLGNVMTVSLYGCLLLTPILLSSLFIKINPMVSLAWFGITVTLMLAEHSRRIPILQLPKHLSVTWILYRLLILFIILNHQL</sequence>
<keyword evidence="1" id="KW-0472">Membrane</keyword>
<dbReference type="RefSeq" id="WP_235819378.1">
    <property type="nucleotide sequence ID" value="NZ_JAZGZP010000003.1"/>
</dbReference>
<name>A0ABW8P588_9FLAO</name>
<dbReference type="Proteomes" id="UP001621706">
    <property type="component" value="Unassembled WGS sequence"/>
</dbReference>
<keyword evidence="3" id="KW-1185">Reference proteome</keyword>